<name>A0A540N7N7_MALBA</name>
<evidence type="ECO:0000313" key="2">
    <source>
        <dbReference type="EMBL" id="TQE07075.1"/>
    </source>
</evidence>
<dbReference type="GO" id="GO:0000932">
    <property type="term" value="C:P-body"/>
    <property type="evidence" value="ECO:0007669"/>
    <property type="project" value="TreeGrafter"/>
</dbReference>
<dbReference type="STRING" id="106549.A0A540N7N7"/>
<evidence type="ECO:0000259" key="1">
    <source>
        <dbReference type="Pfam" id="PF04054"/>
    </source>
</evidence>
<dbReference type="InterPro" id="IPR040398">
    <property type="entry name" value="Not1"/>
</dbReference>
<accession>A0A540N7N7</accession>
<dbReference type="InterPro" id="IPR007196">
    <property type="entry name" value="CCR4-Not_Not1_C"/>
</dbReference>
<reference evidence="2 3" key="1">
    <citation type="journal article" date="2019" name="G3 (Bethesda)">
        <title>Sequencing of a Wild Apple (Malus baccata) Genome Unravels the Differences Between Cultivated and Wild Apple Species Regarding Disease Resistance and Cold Tolerance.</title>
        <authorList>
            <person name="Chen X."/>
        </authorList>
    </citation>
    <scope>NUCLEOTIDE SEQUENCE [LARGE SCALE GENOMIC DNA]</scope>
    <source>
        <strain evidence="3">cv. Shandingzi</strain>
        <tissue evidence="2">Leaves</tissue>
    </source>
</reference>
<protein>
    <recommendedName>
        <fullName evidence="1">CCR4-Not complex component Not1 C-terminal domain-containing protein</fullName>
    </recommendedName>
</protein>
<comment type="caution">
    <text evidence="2">The sequence shown here is derived from an EMBL/GenBank/DDBJ whole genome shotgun (WGS) entry which is preliminary data.</text>
</comment>
<dbReference type="Gene3D" id="1.25.40.800">
    <property type="match status" value="1"/>
</dbReference>
<proteinExistence type="predicted"/>
<gene>
    <name evidence="2" type="ORF">C1H46_007343</name>
</gene>
<organism evidence="2 3">
    <name type="scientific">Malus baccata</name>
    <name type="common">Siberian crab apple</name>
    <name type="synonym">Pyrus baccata</name>
    <dbReference type="NCBI Taxonomy" id="106549"/>
    <lineage>
        <taxon>Eukaryota</taxon>
        <taxon>Viridiplantae</taxon>
        <taxon>Streptophyta</taxon>
        <taxon>Embryophyta</taxon>
        <taxon>Tracheophyta</taxon>
        <taxon>Spermatophyta</taxon>
        <taxon>Magnoliopsida</taxon>
        <taxon>eudicotyledons</taxon>
        <taxon>Gunneridae</taxon>
        <taxon>Pentapetalae</taxon>
        <taxon>rosids</taxon>
        <taxon>fabids</taxon>
        <taxon>Rosales</taxon>
        <taxon>Rosaceae</taxon>
        <taxon>Amygdaloideae</taxon>
        <taxon>Maleae</taxon>
        <taxon>Malus</taxon>
    </lineage>
</organism>
<dbReference type="GO" id="GO:0017148">
    <property type="term" value="P:negative regulation of translation"/>
    <property type="evidence" value="ECO:0007669"/>
    <property type="project" value="InterPro"/>
</dbReference>
<dbReference type="Pfam" id="PF04054">
    <property type="entry name" value="Not1"/>
    <property type="match status" value="1"/>
</dbReference>
<keyword evidence="3" id="KW-1185">Reference proteome</keyword>
<sequence length="297" mass="33431">MWDSTIRYDTENRWCGRSTIDRHRVNAGESSRCTVAAALPAANDDQACAHLRISLCRCSLCPFANFLVPMQLAACAHFILQLHQSGLLKGNDMTDRFFCVFTELSVAYCLSSEMTIPGSVQTPQQVQNIFFLAIDIYAKLVFLILKAIQQLQARMPQCAIYPNCSIDCPLVGAALDIFQTLIVDLDTEGRYLFLNATANLLRYPNTHTHYVSFIVLYLFAESNPVFLLLQHEIIQEQITRVLLERLIANHLIHGVFGLPWLSLSRIRCAPEIEKLFGSVSRSCGGPKPVDEGHDLYF</sequence>
<evidence type="ECO:0000313" key="3">
    <source>
        <dbReference type="Proteomes" id="UP000315295"/>
    </source>
</evidence>
<dbReference type="GO" id="GO:0030015">
    <property type="term" value="C:CCR4-NOT core complex"/>
    <property type="evidence" value="ECO:0007669"/>
    <property type="project" value="InterPro"/>
</dbReference>
<dbReference type="Proteomes" id="UP000315295">
    <property type="component" value="Unassembled WGS sequence"/>
</dbReference>
<dbReference type="AlphaFoldDB" id="A0A540N7N7"/>
<dbReference type="PANTHER" id="PTHR13162">
    <property type="entry name" value="CCR4-NOT TRANSCRIPTION COMPLEX"/>
    <property type="match status" value="1"/>
</dbReference>
<dbReference type="PANTHER" id="PTHR13162:SF8">
    <property type="entry name" value="CCR4-NOT TRANSCRIPTION COMPLEX SUBUNIT 1"/>
    <property type="match status" value="1"/>
</dbReference>
<dbReference type="GO" id="GO:0000288">
    <property type="term" value="P:nuclear-transcribed mRNA catabolic process, deadenylation-dependent decay"/>
    <property type="evidence" value="ECO:0007669"/>
    <property type="project" value="TreeGrafter"/>
</dbReference>
<dbReference type="GO" id="GO:0060090">
    <property type="term" value="F:molecular adaptor activity"/>
    <property type="evidence" value="ECO:0007669"/>
    <property type="project" value="TreeGrafter"/>
</dbReference>
<feature type="domain" description="CCR4-Not complex component Not1 C-terminal" evidence="1">
    <location>
        <begin position="173"/>
        <end position="249"/>
    </location>
</feature>
<dbReference type="EMBL" id="VIEB01000092">
    <property type="protein sequence ID" value="TQE07075.1"/>
    <property type="molecule type" value="Genomic_DNA"/>
</dbReference>